<accession>A0A9X1S2E6</accession>
<keyword evidence="2" id="KW-1133">Transmembrane helix</keyword>
<organism evidence="3 4">
    <name type="scientific">Microbacterium allomyrinae</name>
    <dbReference type="NCBI Taxonomy" id="2830666"/>
    <lineage>
        <taxon>Bacteria</taxon>
        <taxon>Bacillati</taxon>
        <taxon>Actinomycetota</taxon>
        <taxon>Actinomycetes</taxon>
        <taxon>Micrococcales</taxon>
        <taxon>Microbacteriaceae</taxon>
        <taxon>Microbacterium</taxon>
    </lineage>
</organism>
<feature type="transmembrane region" description="Helical" evidence="2">
    <location>
        <begin position="57"/>
        <end position="76"/>
    </location>
</feature>
<feature type="transmembrane region" description="Helical" evidence="2">
    <location>
        <begin position="88"/>
        <end position="107"/>
    </location>
</feature>
<dbReference type="AlphaFoldDB" id="A0A9X1S2E6"/>
<reference evidence="3" key="1">
    <citation type="submission" date="2021-04" db="EMBL/GenBank/DDBJ databases">
        <title>Microbacterium tenobrionis sp. nov. and Microbacterium allomyrinae sp. nov., isolated from larvae of Tenobrio molitor and Allomyrina dichotoma, respectively.</title>
        <authorList>
            <person name="Lee S.D."/>
        </authorList>
    </citation>
    <scope>NUCLEOTIDE SEQUENCE</scope>
    <source>
        <strain evidence="3">BWT-G7</strain>
    </source>
</reference>
<sequence length="377" mass="40112">MGVSCAVGSIRTKAGFESPPERTIVTFDQQDAGSEVDASVTKEQPQYGVGPFSIREVALVGTWLVAFVISFFPIYGEIGRGPSVWSNGIDWVLTIGVPTAAVFLIALRRLSPQGIRRVGSLGIDQFASVAFSVSTVLWLTTIWNSFITLANQRVFLATWVVWVEFFLMLAGVLLTVFAPLIAPFQQDFQDRVEVPAHRNARPVRAVSPRPATIVPAAVAEDPAAGGAYADYAAPDEAAGYAPADAHAAVVDDATDSASQAEPAAATAAYARIGDEDPAIASDDSLVDAGQAAEQSAAEWPSAESGTTHTPAEAPRHQAFWALVPEDRDIVDEIGIPVFRIGPSAWALVIEDRGEAFVVRHEDGRIGYLHDVSGVTRG</sequence>
<keyword evidence="2" id="KW-0472">Membrane</keyword>
<dbReference type="Proteomes" id="UP001139354">
    <property type="component" value="Unassembled WGS sequence"/>
</dbReference>
<feature type="region of interest" description="Disordered" evidence="1">
    <location>
        <begin position="286"/>
        <end position="312"/>
    </location>
</feature>
<feature type="transmembrane region" description="Helical" evidence="2">
    <location>
        <begin position="128"/>
        <end position="147"/>
    </location>
</feature>
<gene>
    <name evidence="3" type="ORF">KEC57_06935</name>
</gene>
<feature type="transmembrane region" description="Helical" evidence="2">
    <location>
        <begin position="159"/>
        <end position="182"/>
    </location>
</feature>
<evidence type="ECO:0000256" key="1">
    <source>
        <dbReference type="SAM" id="MobiDB-lite"/>
    </source>
</evidence>
<proteinExistence type="predicted"/>
<name>A0A9X1S2E6_9MICO</name>
<keyword evidence="4" id="KW-1185">Reference proteome</keyword>
<comment type="caution">
    <text evidence="3">The sequence shown here is derived from an EMBL/GenBank/DDBJ whole genome shotgun (WGS) entry which is preliminary data.</text>
</comment>
<evidence type="ECO:0000256" key="2">
    <source>
        <dbReference type="SAM" id="Phobius"/>
    </source>
</evidence>
<protein>
    <submittedName>
        <fullName evidence="3">Uncharacterized protein</fullName>
    </submittedName>
</protein>
<dbReference type="EMBL" id="JAGTTN010000002">
    <property type="protein sequence ID" value="MCC2031919.1"/>
    <property type="molecule type" value="Genomic_DNA"/>
</dbReference>
<evidence type="ECO:0000313" key="3">
    <source>
        <dbReference type="EMBL" id="MCC2031919.1"/>
    </source>
</evidence>
<keyword evidence="2" id="KW-0812">Transmembrane</keyword>
<evidence type="ECO:0000313" key="4">
    <source>
        <dbReference type="Proteomes" id="UP001139354"/>
    </source>
</evidence>